<dbReference type="InterPro" id="IPR029044">
    <property type="entry name" value="Nucleotide-diphossugar_trans"/>
</dbReference>
<evidence type="ECO:0000313" key="6">
    <source>
        <dbReference type="EMBL" id="TYC48094.1"/>
    </source>
</evidence>
<dbReference type="AlphaFoldDB" id="A0A6C2C2C0"/>
<evidence type="ECO:0000256" key="1">
    <source>
        <dbReference type="ARBA" id="ARBA00004776"/>
    </source>
</evidence>
<dbReference type="RefSeq" id="WP_148623573.1">
    <property type="nucleotide sequence ID" value="NZ_SDGZ01000024.1"/>
</dbReference>
<evidence type="ECO:0000313" key="7">
    <source>
        <dbReference type="Proteomes" id="UP000371977"/>
    </source>
</evidence>
<reference evidence="6 7" key="1">
    <citation type="submission" date="2019-01" db="EMBL/GenBank/DDBJ databases">
        <title>Weissella sp. nov., a novel lactic acid bacterium isolated from animal feces.</title>
        <authorList>
            <person name="Wang L.-T."/>
        </authorList>
    </citation>
    <scope>NUCLEOTIDE SEQUENCE [LARGE SCALE GENOMIC DNA]</scope>
    <source>
        <strain evidence="6 7">8H-2</strain>
    </source>
</reference>
<comment type="caution">
    <text evidence="6">The sequence shown here is derived from an EMBL/GenBank/DDBJ whole genome shotgun (WGS) entry which is preliminary data.</text>
</comment>
<proteinExistence type="inferred from homology"/>
<dbReference type="PANTHER" id="PTHR43179">
    <property type="entry name" value="RHAMNOSYLTRANSFERASE WBBL"/>
    <property type="match status" value="1"/>
</dbReference>
<dbReference type="OrthoDB" id="7665907at2"/>
<comment type="similarity">
    <text evidence="2">Belongs to the glycosyltransferase 2 family.</text>
</comment>
<dbReference type="PANTHER" id="PTHR43179:SF12">
    <property type="entry name" value="GALACTOFURANOSYLTRANSFERASE GLFT2"/>
    <property type="match status" value="1"/>
</dbReference>
<dbReference type="Gene3D" id="3.90.550.10">
    <property type="entry name" value="Spore Coat Polysaccharide Biosynthesis Protein SpsA, Chain A"/>
    <property type="match status" value="1"/>
</dbReference>
<dbReference type="InterPro" id="IPR001173">
    <property type="entry name" value="Glyco_trans_2-like"/>
</dbReference>
<protein>
    <submittedName>
        <fullName evidence="6">Glycosyltransferase</fullName>
    </submittedName>
</protein>
<dbReference type="Proteomes" id="UP000371977">
    <property type="component" value="Unassembled WGS sequence"/>
</dbReference>
<evidence type="ECO:0000256" key="2">
    <source>
        <dbReference type="ARBA" id="ARBA00006739"/>
    </source>
</evidence>
<evidence type="ECO:0000256" key="4">
    <source>
        <dbReference type="ARBA" id="ARBA00022679"/>
    </source>
</evidence>
<gene>
    <name evidence="6" type="ORF">ESZ50_09995</name>
</gene>
<dbReference type="CDD" id="cd04185">
    <property type="entry name" value="GT_2_like_b"/>
    <property type="match status" value="1"/>
</dbReference>
<keyword evidence="3" id="KW-0328">Glycosyltransferase</keyword>
<organism evidence="6 7">
    <name type="scientific">Weissella muntiaci</name>
    <dbReference type="NCBI Taxonomy" id="2508881"/>
    <lineage>
        <taxon>Bacteria</taxon>
        <taxon>Bacillati</taxon>
        <taxon>Bacillota</taxon>
        <taxon>Bacilli</taxon>
        <taxon>Lactobacillales</taxon>
        <taxon>Lactobacillaceae</taxon>
        <taxon>Weissella</taxon>
    </lineage>
</organism>
<sequence>MTVSAVIVTYNRLDMLREVLSALQNSKSKIDHIIVIDNASSNDTQRYLTELKDQIEYIRLSENIGGAGGFNKGIRYFMEHTDDEYVWLMDDDTVPTPEALTELLLVAKKRQFGFLASDVRWIDGQRALMNMPAPLNRFDLVPDHPTKEIKLRSATFVSLLMPRDVVQRIGLPITEFFIWGDDIEYTERARRVAPGYLVPKAVVMHKMASNVGSNIITDSAERTKRYYFAYRNKMYYARQRGFMGYFKGQIRIGLELLRLVFWPRRVENRWGKIKVILHAIQDGRRFNPHIEYVHDRL</sequence>
<accession>A0A6C2C2C0</accession>
<dbReference type="EMBL" id="SDGZ01000024">
    <property type="protein sequence ID" value="TYC48094.1"/>
    <property type="molecule type" value="Genomic_DNA"/>
</dbReference>
<feature type="domain" description="Glycosyltransferase 2-like" evidence="5">
    <location>
        <begin position="4"/>
        <end position="131"/>
    </location>
</feature>
<evidence type="ECO:0000256" key="3">
    <source>
        <dbReference type="ARBA" id="ARBA00022676"/>
    </source>
</evidence>
<comment type="pathway">
    <text evidence="1">Cell wall biogenesis; cell wall polysaccharide biosynthesis.</text>
</comment>
<dbReference type="SUPFAM" id="SSF53448">
    <property type="entry name" value="Nucleotide-diphospho-sugar transferases"/>
    <property type="match status" value="1"/>
</dbReference>
<name>A0A6C2C2C0_9LACO</name>
<keyword evidence="7" id="KW-1185">Reference proteome</keyword>
<evidence type="ECO:0000259" key="5">
    <source>
        <dbReference type="Pfam" id="PF00535"/>
    </source>
</evidence>
<dbReference type="Pfam" id="PF00535">
    <property type="entry name" value="Glycos_transf_2"/>
    <property type="match status" value="1"/>
</dbReference>
<dbReference type="GO" id="GO:0016757">
    <property type="term" value="F:glycosyltransferase activity"/>
    <property type="evidence" value="ECO:0007669"/>
    <property type="project" value="UniProtKB-KW"/>
</dbReference>
<keyword evidence="4 6" id="KW-0808">Transferase</keyword>